<dbReference type="Gene3D" id="3.90.1010.10">
    <property type="match status" value="1"/>
</dbReference>
<comment type="caution">
    <text evidence="3">The sequence shown here is derived from an EMBL/GenBank/DDBJ whole genome shotgun (WGS) entry which is preliminary data.</text>
</comment>
<reference evidence="3 4" key="1">
    <citation type="submission" date="2020-06" db="EMBL/GenBank/DDBJ databases">
        <title>Transcriptomic and genomic resources for Thalictrum thalictroides and T. hernandezii: Facilitating candidate gene discovery in an emerging model plant lineage.</title>
        <authorList>
            <person name="Arias T."/>
            <person name="Riano-Pachon D.M."/>
            <person name="Di Stilio V.S."/>
        </authorList>
    </citation>
    <scope>NUCLEOTIDE SEQUENCE [LARGE SCALE GENOMIC DNA]</scope>
    <source>
        <strain evidence="4">cv. WT478/WT964</strain>
        <tissue evidence="3">Leaves</tissue>
    </source>
</reference>
<dbReference type="EMBL" id="JABWDY010023619">
    <property type="protein sequence ID" value="KAF5190788.1"/>
    <property type="molecule type" value="Genomic_DNA"/>
</dbReference>
<accession>A0A7J6W1Z4</accession>
<dbReference type="Pfam" id="PF02657">
    <property type="entry name" value="SufE"/>
    <property type="match status" value="1"/>
</dbReference>
<dbReference type="OrthoDB" id="411584at2759"/>
<sequence>MALFFSSPSSCSSLLPISTNTPPRIIPRNNNKLFFKPLTCSISNSTKSNPIYSSSYKLQHIVTEFKSLSEPIDRVKRLLHYATLLPRFNELGRVSSNKVTGCTVQVWLDVRMDEFGRMRFLADSDSEIMKGFCSCLIWLLDGEFPEDVLKFNMEDLEVLNIGSYGRANSRVNTWNSVLISMKKRTQLLVENDLPSLCLLH</sequence>
<evidence type="ECO:0000256" key="1">
    <source>
        <dbReference type="ARBA" id="ARBA00010282"/>
    </source>
</evidence>
<evidence type="ECO:0000259" key="2">
    <source>
        <dbReference type="Pfam" id="PF02657"/>
    </source>
</evidence>
<dbReference type="PANTHER" id="PTHR43597:SF5">
    <property type="entry name" value="SUFE-LIKE PROTEIN 2, CHLOROPLASTIC"/>
    <property type="match status" value="1"/>
</dbReference>
<gene>
    <name evidence="3" type="ORF">FRX31_019623</name>
</gene>
<name>A0A7J6W1Z4_THATH</name>
<dbReference type="SUPFAM" id="SSF82649">
    <property type="entry name" value="SufE/NifU"/>
    <property type="match status" value="1"/>
</dbReference>
<feature type="domain" description="Fe-S metabolism associated" evidence="2">
    <location>
        <begin position="63"/>
        <end position="183"/>
    </location>
</feature>
<comment type="similarity">
    <text evidence="1">Belongs to the SufE family.</text>
</comment>
<evidence type="ECO:0000313" key="4">
    <source>
        <dbReference type="Proteomes" id="UP000554482"/>
    </source>
</evidence>
<dbReference type="AlphaFoldDB" id="A0A7J6W1Z4"/>
<dbReference type="PANTHER" id="PTHR43597">
    <property type="entry name" value="SULFUR ACCEPTOR PROTEIN CSDE"/>
    <property type="match status" value="1"/>
</dbReference>
<organism evidence="3 4">
    <name type="scientific">Thalictrum thalictroides</name>
    <name type="common">Rue-anemone</name>
    <name type="synonym">Anemone thalictroides</name>
    <dbReference type="NCBI Taxonomy" id="46969"/>
    <lineage>
        <taxon>Eukaryota</taxon>
        <taxon>Viridiplantae</taxon>
        <taxon>Streptophyta</taxon>
        <taxon>Embryophyta</taxon>
        <taxon>Tracheophyta</taxon>
        <taxon>Spermatophyta</taxon>
        <taxon>Magnoliopsida</taxon>
        <taxon>Ranunculales</taxon>
        <taxon>Ranunculaceae</taxon>
        <taxon>Thalictroideae</taxon>
        <taxon>Thalictrum</taxon>
    </lineage>
</organism>
<protein>
    <submittedName>
        <fullName evidence="3">Quinolinate synthase protein</fullName>
    </submittedName>
</protein>
<evidence type="ECO:0000313" key="3">
    <source>
        <dbReference type="EMBL" id="KAF5190788.1"/>
    </source>
</evidence>
<dbReference type="Proteomes" id="UP000554482">
    <property type="component" value="Unassembled WGS sequence"/>
</dbReference>
<keyword evidence="4" id="KW-1185">Reference proteome</keyword>
<proteinExistence type="inferred from homology"/>
<dbReference type="InterPro" id="IPR003808">
    <property type="entry name" value="Fe-S_metab-assoc_dom"/>
</dbReference>